<dbReference type="Proteomes" id="UP000242519">
    <property type="component" value="Unassembled WGS sequence"/>
</dbReference>
<evidence type="ECO:0000313" key="6">
    <source>
        <dbReference type="EMBL" id="OWP07278.1"/>
    </source>
</evidence>
<keyword evidence="2" id="KW-0963">Cytoplasm</keyword>
<dbReference type="AlphaFoldDB" id="A0A218ZH09"/>
<dbReference type="GO" id="GO:0005786">
    <property type="term" value="C:signal recognition particle, endoplasmic reticulum targeting"/>
    <property type="evidence" value="ECO:0007669"/>
    <property type="project" value="UniProtKB-KW"/>
</dbReference>
<dbReference type="OrthoDB" id="2190947at2759"/>
<sequence length="292" mass="31575">MSHARIEEASDSDPSEGDISDISDSDLDDREILRARPSAAPKPQVPPSPANAPQTAPGGGQFMQAEDQSKYASFECIYPVYFDASRSRKQGRMVGKELAVVSPLAREIVNACGRLGLETLFEPMKIHPKDWANPGRVKIKLKGGRNRNIKNSMFLLVSRFGWIVADVWNRTEHHLYILISAHLKANPSTPATSSLVRVPGMPPPDPSKPYPEPAVPKGWNMNKLLPHYSPALTGGGVSENFFKEMMSEMGGAGGMPGMPDLSAMQAMMGGGGPSGGSAPQIEGKKKDKKKKK</sequence>
<dbReference type="GO" id="GO:0006617">
    <property type="term" value="P:SRP-dependent cotranslational protein targeting to membrane, signal sequence recognition"/>
    <property type="evidence" value="ECO:0007669"/>
    <property type="project" value="TreeGrafter"/>
</dbReference>
<dbReference type="Gene3D" id="3.30.56.30">
    <property type="entry name" value="Signal recognition particle, SRP19-like subunit"/>
    <property type="match status" value="1"/>
</dbReference>
<evidence type="ECO:0000256" key="1">
    <source>
        <dbReference type="ARBA" id="ARBA00004496"/>
    </source>
</evidence>
<dbReference type="SUPFAM" id="SSF69695">
    <property type="entry name" value="SRP19"/>
    <property type="match status" value="1"/>
</dbReference>
<evidence type="ECO:0000256" key="4">
    <source>
        <dbReference type="ARBA" id="ARBA00023274"/>
    </source>
</evidence>
<keyword evidence="7" id="KW-1185">Reference proteome</keyword>
<feature type="region of interest" description="Disordered" evidence="5">
    <location>
        <begin position="1"/>
        <end position="62"/>
    </location>
</feature>
<dbReference type="GO" id="GO:0008312">
    <property type="term" value="F:7S RNA binding"/>
    <property type="evidence" value="ECO:0007669"/>
    <property type="project" value="InterPro"/>
</dbReference>
<dbReference type="InterPro" id="IPR036521">
    <property type="entry name" value="SRP19-like_sf"/>
</dbReference>
<dbReference type="PANTHER" id="PTHR17453:SF0">
    <property type="entry name" value="SIGNAL RECOGNITION PARTICLE 19 KDA PROTEIN"/>
    <property type="match status" value="1"/>
</dbReference>
<evidence type="ECO:0000256" key="3">
    <source>
        <dbReference type="ARBA" id="ARBA00023135"/>
    </source>
</evidence>
<evidence type="ECO:0000256" key="5">
    <source>
        <dbReference type="SAM" id="MobiDB-lite"/>
    </source>
</evidence>
<name>A0A218ZH09_9HELO</name>
<keyword evidence="4" id="KW-0687">Ribonucleoprotein</keyword>
<dbReference type="STRING" id="503106.A0A218ZH09"/>
<reference evidence="6 7" key="1">
    <citation type="submission" date="2017-04" db="EMBL/GenBank/DDBJ databases">
        <title>Draft genome sequence of Marssonina coronaria NL1: causal agent of apple blotch.</title>
        <authorList>
            <person name="Cheng Q."/>
        </authorList>
    </citation>
    <scope>NUCLEOTIDE SEQUENCE [LARGE SCALE GENOMIC DNA]</scope>
    <source>
        <strain evidence="6 7">NL1</strain>
    </source>
</reference>
<keyword evidence="3" id="KW-0733">Signal recognition particle</keyword>
<dbReference type="InParanoid" id="A0A218ZH09"/>
<dbReference type="InterPro" id="IPR002778">
    <property type="entry name" value="Signal_recog_particle_SRP19"/>
</dbReference>
<dbReference type="Pfam" id="PF01922">
    <property type="entry name" value="SRP19"/>
    <property type="match status" value="1"/>
</dbReference>
<feature type="compositionally biased region" description="Acidic residues" evidence="5">
    <location>
        <begin position="9"/>
        <end position="29"/>
    </location>
</feature>
<feature type="region of interest" description="Disordered" evidence="5">
    <location>
        <begin position="265"/>
        <end position="292"/>
    </location>
</feature>
<proteinExistence type="predicted"/>
<evidence type="ECO:0000313" key="7">
    <source>
        <dbReference type="Proteomes" id="UP000242519"/>
    </source>
</evidence>
<dbReference type="FunCoup" id="A0A218ZH09">
    <property type="interactions" value="60"/>
</dbReference>
<accession>A0A218ZH09</accession>
<comment type="subcellular location">
    <subcellularLocation>
        <location evidence="1">Cytoplasm</location>
    </subcellularLocation>
</comment>
<dbReference type="EMBL" id="MZNU01000019">
    <property type="protein sequence ID" value="OWP07278.1"/>
    <property type="molecule type" value="Genomic_DNA"/>
</dbReference>
<evidence type="ECO:0000256" key="2">
    <source>
        <dbReference type="ARBA" id="ARBA00022490"/>
    </source>
</evidence>
<comment type="caution">
    <text evidence="6">The sequence shown here is derived from an EMBL/GenBank/DDBJ whole genome shotgun (WGS) entry which is preliminary data.</text>
</comment>
<protein>
    <submittedName>
        <fullName evidence="6">Uncharacterized protein</fullName>
    </submittedName>
</protein>
<dbReference type="PANTHER" id="PTHR17453">
    <property type="entry name" value="SIGNAL RECOGNITION PARTICLE 19 KD PROTEIN"/>
    <property type="match status" value="1"/>
</dbReference>
<organism evidence="6 7">
    <name type="scientific">Diplocarpon coronariae</name>
    <dbReference type="NCBI Taxonomy" id="2795749"/>
    <lineage>
        <taxon>Eukaryota</taxon>
        <taxon>Fungi</taxon>
        <taxon>Dikarya</taxon>
        <taxon>Ascomycota</taxon>
        <taxon>Pezizomycotina</taxon>
        <taxon>Leotiomycetes</taxon>
        <taxon>Helotiales</taxon>
        <taxon>Drepanopezizaceae</taxon>
        <taxon>Diplocarpon</taxon>
    </lineage>
</organism>
<gene>
    <name evidence="6" type="ORF">B2J93_2051</name>
</gene>